<feature type="binding site" evidence="13">
    <location>
        <begin position="66"/>
        <end position="73"/>
    </location>
    <ligand>
        <name>ATP</name>
        <dbReference type="ChEBI" id="CHEBI:30616"/>
    </ligand>
</feature>
<evidence type="ECO:0000256" key="11">
    <source>
        <dbReference type="ARBA" id="ARBA00023098"/>
    </source>
</evidence>
<dbReference type="NCBIfam" id="TIGR00682">
    <property type="entry name" value="lpxK"/>
    <property type="match status" value="1"/>
</dbReference>
<evidence type="ECO:0000256" key="13">
    <source>
        <dbReference type="HAMAP-Rule" id="MF_00409"/>
    </source>
</evidence>
<dbReference type="EMBL" id="CP009788">
    <property type="protein sequence ID" value="AJE03715.1"/>
    <property type="molecule type" value="Genomic_DNA"/>
</dbReference>
<dbReference type="PANTHER" id="PTHR42724:SF1">
    <property type="entry name" value="TETRAACYLDISACCHARIDE 4'-KINASE, MITOCHONDRIAL-RELATED"/>
    <property type="match status" value="1"/>
</dbReference>
<evidence type="ECO:0000256" key="4">
    <source>
        <dbReference type="ARBA" id="ARBA00016436"/>
    </source>
</evidence>
<reference evidence="14 15" key="1">
    <citation type="journal article" date="2015" name="Genome Announc.">
        <title>Complete Genome of Geobacter pickeringii G13T, a Metal-Reducing Isolate from Sedimentary Kaolin Deposits.</title>
        <authorList>
            <person name="Badalamenti J.P."/>
            <person name="Bond D.R."/>
        </authorList>
    </citation>
    <scope>NUCLEOTIDE SEQUENCE [LARGE SCALE GENOMIC DNA]</scope>
    <source>
        <strain evidence="14 15">G13</strain>
    </source>
</reference>
<keyword evidence="9 13" id="KW-0418">Kinase</keyword>
<comment type="function">
    <text evidence="1 13">Transfers the gamma-phosphate of ATP to the 4'-position of a tetraacyldisaccharide 1-phosphate intermediate (termed DS-1-P) to form tetraacyldisaccharide 1,4'-bis-phosphate (lipid IVA).</text>
</comment>
<keyword evidence="5 13" id="KW-0444">Lipid biosynthesis</keyword>
<evidence type="ECO:0000256" key="10">
    <source>
        <dbReference type="ARBA" id="ARBA00022840"/>
    </source>
</evidence>
<protein>
    <recommendedName>
        <fullName evidence="4 13">Tetraacyldisaccharide 4'-kinase</fullName>
        <ecNumber evidence="3 13">2.7.1.130</ecNumber>
    </recommendedName>
    <alternativeName>
        <fullName evidence="12 13">Lipid A 4'-kinase</fullName>
    </alternativeName>
</protein>
<evidence type="ECO:0000256" key="8">
    <source>
        <dbReference type="ARBA" id="ARBA00022741"/>
    </source>
</evidence>
<dbReference type="AlphaFoldDB" id="A0A0B5BGR9"/>
<dbReference type="STRING" id="345632.GPICK_10455"/>
<dbReference type="GO" id="GO:0009245">
    <property type="term" value="P:lipid A biosynthetic process"/>
    <property type="evidence" value="ECO:0007669"/>
    <property type="project" value="UniProtKB-UniRule"/>
</dbReference>
<evidence type="ECO:0000256" key="6">
    <source>
        <dbReference type="ARBA" id="ARBA00022556"/>
    </source>
</evidence>
<keyword evidence="6 13" id="KW-0441">Lipid A biosynthesis</keyword>
<keyword evidence="15" id="KW-1185">Reference proteome</keyword>
<dbReference type="RefSeq" id="WP_039742937.1">
    <property type="nucleotide sequence ID" value="NZ_CP009788.1"/>
</dbReference>
<dbReference type="Pfam" id="PF02606">
    <property type="entry name" value="LpxK"/>
    <property type="match status" value="1"/>
</dbReference>
<dbReference type="HAMAP" id="MF_00409">
    <property type="entry name" value="LpxK"/>
    <property type="match status" value="1"/>
</dbReference>
<evidence type="ECO:0000313" key="15">
    <source>
        <dbReference type="Proteomes" id="UP000057609"/>
    </source>
</evidence>
<keyword evidence="7 13" id="KW-0808">Transferase</keyword>
<dbReference type="GO" id="GO:0005886">
    <property type="term" value="C:plasma membrane"/>
    <property type="evidence" value="ECO:0007669"/>
    <property type="project" value="TreeGrafter"/>
</dbReference>
<evidence type="ECO:0000313" key="14">
    <source>
        <dbReference type="EMBL" id="AJE03715.1"/>
    </source>
</evidence>
<dbReference type="GO" id="GO:0005524">
    <property type="term" value="F:ATP binding"/>
    <property type="evidence" value="ECO:0007669"/>
    <property type="project" value="UniProtKB-UniRule"/>
</dbReference>
<proteinExistence type="inferred from homology"/>
<comment type="catalytic activity">
    <reaction evidence="13">
        <text>a lipid A disaccharide + ATP = a lipid IVA + ADP + H(+)</text>
        <dbReference type="Rhea" id="RHEA:67840"/>
        <dbReference type="ChEBI" id="CHEBI:15378"/>
        <dbReference type="ChEBI" id="CHEBI:30616"/>
        <dbReference type="ChEBI" id="CHEBI:176343"/>
        <dbReference type="ChEBI" id="CHEBI:176425"/>
        <dbReference type="ChEBI" id="CHEBI:456216"/>
        <dbReference type="EC" id="2.7.1.130"/>
    </reaction>
</comment>
<accession>A0A0B5BGR9</accession>
<comment type="similarity">
    <text evidence="13">Belongs to the LpxK family.</text>
</comment>
<dbReference type="UniPathway" id="UPA00359">
    <property type="reaction ID" value="UER00482"/>
</dbReference>
<dbReference type="Gene3D" id="3.40.50.300">
    <property type="entry name" value="P-loop containing nucleotide triphosphate hydrolases"/>
    <property type="match status" value="1"/>
</dbReference>
<gene>
    <name evidence="13" type="primary">lpxK</name>
    <name evidence="14" type="ORF">GPICK_10455</name>
</gene>
<evidence type="ECO:0000256" key="7">
    <source>
        <dbReference type="ARBA" id="ARBA00022679"/>
    </source>
</evidence>
<dbReference type="InterPro" id="IPR003758">
    <property type="entry name" value="LpxK"/>
</dbReference>
<sequence length="355" mass="37812">MGGNGYLRELLGGRRTGLADRALLACLAPLSVVYSSGVQLRAAAYARGVLPTRRLDRPVISVGNLTAGGTGKTPMAACVARMLLSRGKRVVLLSRGYGGTLEGREAVVSDGERLFLAAEEAGDEPVLLARSVPGLAVVIGADRHRAGLLARERLDPDVFLLDDGFQHLRLHRDLNILLLDCTNPFGTGLTLPAGLLREPRSALSRADLVIFTRCRPGVAPAVRSGLPSCRAEHALVGVRPLSGEGVLPFGYLGGRKGFAFAGIAEPADFFEEVRRAGLALVGTRPLPDHSRYDDQTVTALAAAARAVGADYFITTEKDAVKIDRYLPRLGETYAACLELRLEDAGPLEMALNKIL</sequence>
<organism evidence="14 15">
    <name type="scientific">Geobacter pickeringii</name>
    <dbReference type="NCBI Taxonomy" id="345632"/>
    <lineage>
        <taxon>Bacteria</taxon>
        <taxon>Pseudomonadati</taxon>
        <taxon>Thermodesulfobacteriota</taxon>
        <taxon>Desulfuromonadia</taxon>
        <taxon>Geobacterales</taxon>
        <taxon>Geobacteraceae</taxon>
        <taxon>Geobacter</taxon>
    </lineage>
</organism>
<dbReference type="OrthoDB" id="9766423at2"/>
<evidence type="ECO:0000256" key="5">
    <source>
        <dbReference type="ARBA" id="ARBA00022516"/>
    </source>
</evidence>
<dbReference type="SUPFAM" id="SSF52540">
    <property type="entry name" value="P-loop containing nucleoside triphosphate hydrolases"/>
    <property type="match status" value="1"/>
</dbReference>
<evidence type="ECO:0000256" key="12">
    <source>
        <dbReference type="ARBA" id="ARBA00029757"/>
    </source>
</evidence>
<keyword evidence="11 13" id="KW-0443">Lipid metabolism</keyword>
<dbReference type="GO" id="GO:0009244">
    <property type="term" value="P:lipopolysaccharide core region biosynthetic process"/>
    <property type="evidence" value="ECO:0007669"/>
    <property type="project" value="TreeGrafter"/>
</dbReference>
<name>A0A0B5BGR9_9BACT</name>
<evidence type="ECO:0000256" key="9">
    <source>
        <dbReference type="ARBA" id="ARBA00022777"/>
    </source>
</evidence>
<evidence type="ECO:0000256" key="1">
    <source>
        <dbReference type="ARBA" id="ARBA00002274"/>
    </source>
</evidence>
<dbReference type="EC" id="2.7.1.130" evidence="3 13"/>
<dbReference type="KEGG" id="gpi:GPICK_10455"/>
<evidence type="ECO:0000256" key="2">
    <source>
        <dbReference type="ARBA" id="ARBA00004870"/>
    </source>
</evidence>
<dbReference type="Proteomes" id="UP000057609">
    <property type="component" value="Chromosome"/>
</dbReference>
<keyword evidence="8 13" id="KW-0547">Nucleotide-binding</keyword>
<dbReference type="GO" id="GO:0009029">
    <property type="term" value="F:lipid-A 4'-kinase activity"/>
    <property type="evidence" value="ECO:0007669"/>
    <property type="project" value="UniProtKB-UniRule"/>
</dbReference>
<keyword evidence="10 13" id="KW-0067">ATP-binding</keyword>
<dbReference type="PANTHER" id="PTHR42724">
    <property type="entry name" value="TETRAACYLDISACCHARIDE 4'-KINASE"/>
    <property type="match status" value="1"/>
</dbReference>
<comment type="pathway">
    <text evidence="2 13">Glycolipid biosynthesis; lipid IV(A) biosynthesis; lipid IV(A) from (3R)-3-hydroxytetradecanoyl-[acyl-carrier-protein] and UDP-N-acetyl-alpha-D-glucosamine: step 6/6.</text>
</comment>
<evidence type="ECO:0000256" key="3">
    <source>
        <dbReference type="ARBA" id="ARBA00012071"/>
    </source>
</evidence>
<dbReference type="InterPro" id="IPR027417">
    <property type="entry name" value="P-loop_NTPase"/>
</dbReference>
<dbReference type="HOGENOM" id="CLU_038816_6_0_7"/>